<organism evidence="1 2">
    <name type="scientific">Ovis ammon polii x Ovis aries</name>
    <dbReference type="NCBI Taxonomy" id="2918886"/>
    <lineage>
        <taxon>Eukaryota</taxon>
        <taxon>Metazoa</taxon>
        <taxon>Chordata</taxon>
        <taxon>Craniata</taxon>
        <taxon>Vertebrata</taxon>
        <taxon>Euteleostomi</taxon>
        <taxon>Mammalia</taxon>
        <taxon>Eutheria</taxon>
        <taxon>Laurasiatheria</taxon>
        <taxon>Artiodactyla</taxon>
        <taxon>Ruminantia</taxon>
        <taxon>Pecora</taxon>
        <taxon>Bovidae</taxon>
        <taxon>Caprinae</taxon>
        <taxon>Ovis</taxon>
    </lineage>
</organism>
<proteinExistence type="predicted"/>
<dbReference type="EMBL" id="CM043045">
    <property type="protein sequence ID" value="KAI4563616.1"/>
    <property type="molecule type" value="Genomic_DNA"/>
</dbReference>
<name>A0ACB9UAQ8_9CETA</name>
<gene>
    <name evidence="1" type="ORF">MJG53_016190</name>
</gene>
<comment type="caution">
    <text evidence="1">The sequence shown here is derived from an EMBL/GenBank/DDBJ whole genome shotgun (WGS) entry which is preliminary data.</text>
</comment>
<dbReference type="Proteomes" id="UP001057279">
    <property type="component" value="Linkage Group LG20"/>
</dbReference>
<keyword evidence="2" id="KW-1185">Reference proteome</keyword>
<sequence>METQMANLSLGRCSLWLLLLGLLLPSASAQALSYREAVLRAVGQLNEKSSEVNLYRLLELDPPPKDWVKQCVGTVTLDLSNDQFDLNCNEQDEDPDSPKRVSFRVKETVCPRTTQQPPEQCDFKENGLLKRCEGTVTLDQVRGNFDITCNNQDEDPDSPKRVSFRVKETVCPRTTQQPPEQCDFKENGLLKRCEGTVTLDQVRGNFDITCNNAEDRGARKPVSFKVKETVCPRTSQQPVEQCDFRKNGVRLRAGINAFQGAEQGASGKELQSLGSSLLPGLSLVAVSRGYSLVALHGLLIEVASLIVEHSQKSNIFRCRQSWGGNIFCVQSVGEAFVQSHIHQTSDDTRGKALNT</sequence>
<reference evidence="1" key="1">
    <citation type="submission" date="2022-03" db="EMBL/GenBank/DDBJ databases">
        <title>Genomic analyses of argali, domestic sheep and their hybrids provide insights into chromosomal evolution, heterosis and genetic basis of agronomic traits.</title>
        <authorList>
            <person name="Li M."/>
        </authorList>
    </citation>
    <scope>NUCLEOTIDE SEQUENCE</scope>
    <source>
        <strain evidence="1">F1 hybrid</strain>
    </source>
</reference>
<evidence type="ECO:0000313" key="1">
    <source>
        <dbReference type="EMBL" id="KAI4563616.1"/>
    </source>
</evidence>
<protein>
    <submittedName>
        <fullName evidence="1">Uncharacterized protein</fullName>
    </submittedName>
</protein>
<evidence type="ECO:0000313" key="2">
    <source>
        <dbReference type="Proteomes" id="UP001057279"/>
    </source>
</evidence>
<accession>A0ACB9UAQ8</accession>